<evidence type="ECO:0000256" key="1">
    <source>
        <dbReference type="SAM" id="MobiDB-lite"/>
    </source>
</evidence>
<feature type="transmembrane region" description="Helical" evidence="2">
    <location>
        <begin position="30"/>
        <end position="49"/>
    </location>
</feature>
<feature type="compositionally biased region" description="Low complexity" evidence="1">
    <location>
        <begin position="59"/>
        <end position="77"/>
    </location>
</feature>
<name>A0A955L5F1_9BACT</name>
<keyword evidence="2" id="KW-0472">Membrane</keyword>
<accession>A0A955L5F1</accession>
<reference evidence="3" key="2">
    <citation type="journal article" date="2021" name="Microbiome">
        <title>Successional dynamics and alternative stable states in a saline activated sludge microbial community over 9 years.</title>
        <authorList>
            <person name="Wang Y."/>
            <person name="Ye J."/>
            <person name="Ju F."/>
            <person name="Liu L."/>
            <person name="Boyd J.A."/>
            <person name="Deng Y."/>
            <person name="Parks D.H."/>
            <person name="Jiang X."/>
            <person name="Yin X."/>
            <person name="Woodcroft B.J."/>
            <person name="Tyson G.W."/>
            <person name="Hugenholtz P."/>
            <person name="Polz M.F."/>
            <person name="Zhang T."/>
        </authorList>
    </citation>
    <scope>NUCLEOTIDE SEQUENCE</scope>
    <source>
        <strain evidence="3">HKST-UBA14</strain>
    </source>
</reference>
<keyword evidence="2" id="KW-0812">Transmembrane</keyword>
<evidence type="ECO:0000256" key="2">
    <source>
        <dbReference type="SAM" id="Phobius"/>
    </source>
</evidence>
<protein>
    <submittedName>
        <fullName evidence="3">Uncharacterized protein</fullName>
    </submittedName>
</protein>
<gene>
    <name evidence="3" type="ORF">KC909_01330</name>
</gene>
<dbReference type="EMBL" id="JAGQLK010000017">
    <property type="protein sequence ID" value="MCA9382983.1"/>
    <property type="molecule type" value="Genomic_DNA"/>
</dbReference>
<dbReference type="Proteomes" id="UP000783287">
    <property type="component" value="Unassembled WGS sequence"/>
</dbReference>
<comment type="caution">
    <text evidence="3">The sequence shown here is derived from an EMBL/GenBank/DDBJ whole genome shotgun (WGS) entry which is preliminary data.</text>
</comment>
<proteinExistence type="predicted"/>
<evidence type="ECO:0000313" key="3">
    <source>
        <dbReference type="EMBL" id="MCA9382983.1"/>
    </source>
</evidence>
<organism evidence="3 4">
    <name type="scientific">Candidatus Dojkabacteria bacterium</name>
    <dbReference type="NCBI Taxonomy" id="2099670"/>
    <lineage>
        <taxon>Bacteria</taxon>
        <taxon>Candidatus Dojkabacteria</taxon>
    </lineage>
</organism>
<reference evidence="3" key="1">
    <citation type="submission" date="2020-04" db="EMBL/GenBank/DDBJ databases">
        <authorList>
            <person name="Zhang T."/>
        </authorList>
    </citation>
    <scope>NUCLEOTIDE SEQUENCE</scope>
    <source>
        <strain evidence="3">HKST-UBA14</strain>
    </source>
</reference>
<dbReference type="AlphaFoldDB" id="A0A955L5F1"/>
<evidence type="ECO:0000313" key="4">
    <source>
        <dbReference type="Proteomes" id="UP000783287"/>
    </source>
</evidence>
<keyword evidence="2" id="KW-1133">Transmembrane helix</keyword>
<feature type="region of interest" description="Disordered" evidence="1">
    <location>
        <begin position="54"/>
        <end position="77"/>
    </location>
</feature>
<sequence>MALSNNNYNQAVLDKVNRPHKKRSTNSKSTAIFIVVILVIFIFVIGLAFSGKKDNNSDSEISVSPTPVVTPTVEPTSEASNRADDIVILDITGDTDAEAIANNIYYVTQNGEDKLFYLVPILDDEDNVTYEGYITTGNYSFESQEYADLNNPIRIASIPTTLTYIVDFKITSDNSEIYISVVERISEFIEKNVLYKIDLQSKNSTEVWSRILHDESYEDLYGSITINGTIDKWIEATMLECFGCDGDVDSGVLIININNGNDLLLGDATDLTFDTESSTIEYTVAGARKTSTLP</sequence>